<dbReference type="SUPFAM" id="SSF56235">
    <property type="entry name" value="N-terminal nucleophile aminohydrolases (Ntn hydrolases)"/>
    <property type="match status" value="1"/>
</dbReference>
<dbReference type="Gene3D" id="1.10.1400.10">
    <property type="match status" value="1"/>
</dbReference>
<dbReference type="Pfam" id="PF01804">
    <property type="entry name" value="Penicil_amidase"/>
    <property type="match status" value="1"/>
</dbReference>
<keyword evidence="2" id="KW-1185">Reference proteome</keyword>
<evidence type="ECO:0000313" key="2">
    <source>
        <dbReference type="Proteomes" id="UP001431209"/>
    </source>
</evidence>
<gene>
    <name evidence="1" type="ORF">AKO1_011698</name>
</gene>
<dbReference type="Gene3D" id="3.60.20.10">
    <property type="entry name" value="Glutamine Phosphoribosylpyrophosphate, subunit 1, domain 1"/>
    <property type="match status" value="2"/>
</dbReference>
<dbReference type="AlphaFoldDB" id="A0AAW2Z7Q2"/>
<dbReference type="InterPro" id="IPR002692">
    <property type="entry name" value="S45"/>
</dbReference>
<dbReference type="InterPro" id="IPR029055">
    <property type="entry name" value="Ntn_hydrolases_N"/>
</dbReference>
<dbReference type="Proteomes" id="UP001431209">
    <property type="component" value="Unassembled WGS sequence"/>
</dbReference>
<proteinExistence type="predicted"/>
<dbReference type="InterPro" id="IPR043147">
    <property type="entry name" value="Penicillin_amidase_A-knob"/>
</dbReference>
<dbReference type="PANTHER" id="PTHR34218:SF4">
    <property type="entry name" value="ACYL-HOMOSERINE LACTONE ACYLASE QUIP"/>
    <property type="match status" value="1"/>
</dbReference>
<dbReference type="EMBL" id="JAOPGA020001124">
    <property type="protein sequence ID" value="KAL0485263.1"/>
    <property type="molecule type" value="Genomic_DNA"/>
</dbReference>
<reference evidence="1 2" key="1">
    <citation type="submission" date="2024-03" db="EMBL/GenBank/DDBJ databases">
        <title>The Acrasis kona genome and developmental transcriptomes reveal deep origins of eukaryotic multicellular pathways.</title>
        <authorList>
            <person name="Sheikh S."/>
            <person name="Fu C.-J."/>
            <person name="Brown M.W."/>
            <person name="Baldauf S.L."/>
        </authorList>
    </citation>
    <scope>NUCLEOTIDE SEQUENCE [LARGE SCALE GENOMIC DNA]</scope>
    <source>
        <strain evidence="1 2">ATCC MYA-3509</strain>
    </source>
</reference>
<dbReference type="GO" id="GO:0016787">
    <property type="term" value="F:hydrolase activity"/>
    <property type="evidence" value="ECO:0007669"/>
    <property type="project" value="InterPro"/>
</dbReference>
<evidence type="ECO:0000313" key="1">
    <source>
        <dbReference type="EMBL" id="KAL0485263.1"/>
    </source>
</evidence>
<sequence>MYVALSKWSRNTKSTQEFRLTLPYLEFFAPVHVMFCDKQNIEYQLTGRIPIRHDDHTGSFPVEWSKFRGWNGYLTSLPGLVNPESGYIVVAQNEIVPREHEHSAHFGQDWSPPYRAQEIYKQLSSSTFDIEDVEKIRNNKTSTVWSLIRSQLIRIKEAAPNTKNIQFLIDWNGNVYPEKEDSDQDHQYTLYLSFIKSISYSIDPLSTFPKWYLMGRILKTLSESDKDYITINILDNTISNNVTTKFFYFTQPVKEGYGRITSCICNRKCYGMRDEFTAQIRSRDPTCSLIAYSSSNDHLSVSLQQGQSGNMFSRHYDDWLEDWQDNVFKSTKSNNENNYKTLIIKKT</sequence>
<dbReference type="GO" id="GO:0017000">
    <property type="term" value="P:antibiotic biosynthetic process"/>
    <property type="evidence" value="ECO:0007669"/>
    <property type="project" value="InterPro"/>
</dbReference>
<comment type="caution">
    <text evidence="1">The sequence shown here is derived from an EMBL/GenBank/DDBJ whole genome shotgun (WGS) entry which is preliminary data.</text>
</comment>
<organism evidence="1 2">
    <name type="scientific">Acrasis kona</name>
    <dbReference type="NCBI Taxonomy" id="1008807"/>
    <lineage>
        <taxon>Eukaryota</taxon>
        <taxon>Discoba</taxon>
        <taxon>Heterolobosea</taxon>
        <taxon>Tetramitia</taxon>
        <taxon>Eutetramitia</taxon>
        <taxon>Acrasidae</taxon>
        <taxon>Acrasis</taxon>
    </lineage>
</organism>
<name>A0AAW2Z7Q2_9EUKA</name>
<accession>A0AAW2Z7Q2</accession>
<protein>
    <submittedName>
        <fullName evidence="1">Uncharacterized protein</fullName>
    </submittedName>
</protein>
<dbReference type="PANTHER" id="PTHR34218">
    <property type="entry name" value="PEPTIDASE S45 PENICILLIN AMIDASE"/>
    <property type="match status" value="1"/>
</dbReference>